<organism evidence="1 2">
    <name type="scientific">Vineibacter terrae</name>
    <dbReference type="NCBI Taxonomy" id="2586908"/>
    <lineage>
        <taxon>Bacteria</taxon>
        <taxon>Pseudomonadati</taxon>
        <taxon>Pseudomonadota</taxon>
        <taxon>Alphaproteobacteria</taxon>
        <taxon>Hyphomicrobiales</taxon>
        <taxon>Vineibacter</taxon>
    </lineage>
</organism>
<name>A0A5C8PQS7_9HYPH</name>
<dbReference type="Pfam" id="PF11639">
    <property type="entry name" value="HapK"/>
    <property type="match status" value="1"/>
</dbReference>
<protein>
    <submittedName>
        <fullName evidence="1">RedY protein</fullName>
    </submittedName>
</protein>
<dbReference type="Gene3D" id="3.30.70.100">
    <property type="match status" value="1"/>
</dbReference>
<keyword evidence="2" id="KW-1185">Reference proteome</keyword>
<dbReference type="RefSeq" id="WP_147846423.1">
    <property type="nucleotide sequence ID" value="NZ_VDUZ01000007.1"/>
</dbReference>
<accession>A0A5C8PQS7</accession>
<dbReference type="AlphaFoldDB" id="A0A5C8PQS7"/>
<comment type="caution">
    <text evidence="1">The sequence shown here is derived from an EMBL/GenBank/DDBJ whole genome shotgun (WGS) entry which is preliminary data.</text>
</comment>
<proteinExistence type="predicted"/>
<sequence length="106" mass="12328">MPVTFVISTLKPGVDPADYERWVRERDYAYTRSNPNFISYVVHRIDAPVEGVPNAGWRYVERIEVKDAEQHRKDLASPEGKALLDELYGQFLDRTKNVYIRTNVVD</sequence>
<evidence type="ECO:0000313" key="1">
    <source>
        <dbReference type="EMBL" id="TXL78155.1"/>
    </source>
</evidence>
<dbReference type="InterPro" id="IPR011008">
    <property type="entry name" value="Dimeric_a/b-barrel"/>
</dbReference>
<dbReference type="Proteomes" id="UP000321638">
    <property type="component" value="Unassembled WGS sequence"/>
</dbReference>
<gene>
    <name evidence="1" type="ORF">FHP25_08105</name>
</gene>
<evidence type="ECO:0000313" key="2">
    <source>
        <dbReference type="Proteomes" id="UP000321638"/>
    </source>
</evidence>
<dbReference type="SUPFAM" id="SSF54909">
    <property type="entry name" value="Dimeric alpha+beta barrel"/>
    <property type="match status" value="1"/>
</dbReference>
<dbReference type="InterPro" id="IPR021667">
    <property type="entry name" value="HapK"/>
</dbReference>
<dbReference type="OrthoDB" id="4731620at2"/>
<dbReference type="EMBL" id="VDUZ01000007">
    <property type="protein sequence ID" value="TXL78155.1"/>
    <property type="molecule type" value="Genomic_DNA"/>
</dbReference>
<reference evidence="1 2" key="1">
    <citation type="submission" date="2019-06" db="EMBL/GenBank/DDBJ databases">
        <title>New taxonomy in bacterial strain CC-CFT640, isolated from vineyard.</title>
        <authorList>
            <person name="Lin S.-Y."/>
            <person name="Tsai C.-F."/>
            <person name="Young C.-C."/>
        </authorList>
    </citation>
    <scope>NUCLEOTIDE SEQUENCE [LARGE SCALE GENOMIC DNA]</scope>
    <source>
        <strain evidence="1 2">CC-CFT640</strain>
    </source>
</reference>